<organism evidence="1 2">
    <name type="scientific">Bergeyella zoohelcum ATCC 43767</name>
    <dbReference type="NCBI Taxonomy" id="883096"/>
    <lineage>
        <taxon>Bacteria</taxon>
        <taxon>Pseudomonadati</taxon>
        <taxon>Bacteroidota</taxon>
        <taxon>Flavobacteriia</taxon>
        <taxon>Flavobacteriales</taxon>
        <taxon>Weeksellaceae</taxon>
        <taxon>Bergeyella</taxon>
    </lineage>
</organism>
<keyword evidence="2" id="KW-1185">Reference proteome</keyword>
<evidence type="ECO:0008006" key="3">
    <source>
        <dbReference type="Google" id="ProtNLM"/>
    </source>
</evidence>
<dbReference type="PATRIC" id="fig|883096.3.peg.522"/>
<dbReference type="HOGENOM" id="CLU_810139_0_0_10"/>
<dbReference type="STRING" id="883096.HMPREF9699_00511"/>
<protein>
    <recommendedName>
        <fullName evidence="3">RHS repeat-associated core domain-containing protein</fullName>
    </recommendedName>
</protein>
<dbReference type="eggNOG" id="COG3209">
    <property type="taxonomic scope" value="Bacteria"/>
</dbReference>
<dbReference type="EMBL" id="AGYA01000009">
    <property type="protein sequence ID" value="EKB58880.1"/>
    <property type="molecule type" value="Genomic_DNA"/>
</dbReference>
<name>K1LPJ8_9FLAO</name>
<reference evidence="1 2" key="1">
    <citation type="submission" date="2012-07" db="EMBL/GenBank/DDBJ databases">
        <title>The Genome Sequence of Bergeyella zoohelcum ATCC 43767.</title>
        <authorList>
            <consortium name="The Broad Institute Genome Sequencing Platform"/>
            <person name="Earl A."/>
            <person name="Ward D."/>
            <person name="Feldgarden M."/>
            <person name="Gevers D."/>
            <person name="Huys G."/>
            <person name="Walker B."/>
            <person name="Young S.K."/>
            <person name="Zeng Q."/>
            <person name="Gargeya S."/>
            <person name="Fitzgerald M."/>
            <person name="Haas B."/>
            <person name="Abouelleil A."/>
            <person name="Alvarado L."/>
            <person name="Arachchi H.M."/>
            <person name="Berlin A.M."/>
            <person name="Chapman S.B."/>
            <person name="Goldberg J."/>
            <person name="Griggs A."/>
            <person name="Gujja S."/>
            <person name="Hansen M."/>
            <person name="Howarth C."/>
            <person name="Imamovic A."/>
            <person name="Larimer J."/>
            <person name="McCowen C."/>
            <person name="Montmayeur A."/>
            <person name="Murphy C."/>
            <person name="Neiman D."/>
            <person name="Pearson M."/>
            <person name="Priest M."/>
            <person name="Roberts A."/>
            <person name="Saif S."/>
            <person name="Shea T."/>
            <person name="Sisk P."/>
            <person name="Sykes S."/>
            <person name="Wortman J."/>
            <person name="Nusbaum C."/>
            <person name="Birren B."/>
        </authorList>
    </citation>
    <scope>NUCLEOTIDE SEQUENCE [LARGE SCALE GENOMIC DNA]</scope>
    <source>
        <strain evidence="1 2">ATCC 43767</strain>
    </source>
</reference>
<feature type="non-terminal residue" evidence="1">
    <location>
        <position position="1"/>
    </location>
</feature>
<evidence type="ECO:0000313" key="2">
    <source>
        <dbReference type="Proteomes" id="UP000006085"/>
    </source>
</evidence>
<proteinExistence type="predicted"/>
<sequence>ADEHIQDPYNTQNYNKYGYVYNNPLMYNDPSGEFVGFIFGAIKIISAIFSAVQIVKSIDALVTGTIDAFQFVKGLFFMAVSKIASVGLGDVFKAGGFWETVGNGALAGAGGGGVQALMNNENFFKGLVKGAVIGGSIAAVSYGLGKLFEGKNSVELDAKGDFSYDGQQFSSKQELLEYIQKNNGDVNTIMRKLKIDDVRLVSSDNLPHSKGSFYKLENGLMKEYIRTYNQEQQIGQTLAKVVKSESETILYVSPGLKGIHINGHYMAKSILNHEFIHARHMMLGLNNTRYLERSAWSYNYAYARYHNLPVNGILKHLNSYGGFHIPKNYMWSNLGLDKFLKLF</sequence>
<accession>K1LPJ8</accession>
<dbReference type="Proteomes" id="UP000006085">
    <property type="component" value="Unassembled WGS sequence"/>
</dbReference>
<gene>
    <name evidence="1" type="ORF">HMPREF9699_00511</name>
</gene>
<dbReference type="AlphaFoldDB" id="K1LPJ8"/>
<evidence type="ECO:0000313" key="1">
    <source>
        <dbReference type="EMBL" id="EKB58880.1"/>
    </source>
</evidence>
<comment type="caution">
    <text evidence="1">The sequence shown here is derived from an EMBL/GenBank/DDBJ whole genome shotgun (WGS) entry which is preliminary data.</text>
</comment>